<accession>A0ABD0YH96</accession>
<proteinExistence type="predicted"/>
<comment type="caution">
    <text evidence="1">The sequence shown here is derived from an EMBL/GenBank/DDBJ whole genome shotgun (WGS) entry which is preliminary data.</text>
</comment>
<keyword evidence="2" id="KW-1185">Reference proteome</keyword>
<dbReference type="Proteomes" id="UP001558652">
    <property type="component" value="Unassembled WGS sequence"/>
</dbReference>
<evidence type="ECO:0000313" key="1">
    <source>
        <dbReference type="EMBL" id="KAL1115274.1"/>
    </source>
</evidence>
<evidence type="ECO:0000313" key="2">
    <source>
        <dbReference type="Proteomes" id="UP001558652"/>
    </source>
</evidence>
<gene>
    <name evidence="1" type="ORF">AAG570_007305</name>
</gene>
<organism evidence="1 2">
    <name type="scientific">Ranatra chinensis</name>
    <dbReference type="NCBI Taxonomy" id="642074"/>
    <lineage>
        <taxon>Eukaryota</taxon>
        <taxon>Metazoa</taxon>
        <taxon>Ecdysozoa</taxon>
        <taxon>Arthropoda</taxon>
        <taxon>Hexapoda</taxon>
        <taxon>Insecta</taxon>
        <taxon>Pterygota</taxon>
        <taxon>Neoptera</taxon>
        <taxon>Paraneoptera</taxon>
        <taxon>Hemiptera</taxon>
        <taxon>Heteroptera</taxon>
        <taxon>Panheteroptera</taxon>
        <taxon>Nepomorpha</taxon>
        <taxon>Nepidae</taxon>
        <taxon>Ranatrinae</taxon>
        <taxon>Ranatra</taxon>
    </lineage>
</organism>
<sequence length="116" mass="12804">MAIGRNRFRPTNSEQVMTLRDIPLDGVVPVVYACFHDEDGPGRPSVASFAGFSCGRRRLPVLSIPLQPLGPPPRASCPESCVRVPSVYFVSVQLEVVDAVGRRDQNVVKINEWTRV</sequence>
<reference evidence="1 2" key="1">
    <citation type="submission" date="2024-07" db="EMBL/GenBank/DDBJ databases">
        <title>Chromosome-level genome assembly of the water stick insect Ranatra chinensis (Heteroptera: Nepidae).</title>
        <authorList>
            <person name="Liu X."/>
        </authorList>
    </citation>
    <scope>NUCLEOTIDE SEQUENCE [LARGE SCALE GENOMIC DNA]</scope>
    <source>
        <strain evidence="1">Cailab_2021Rc</strain>
        <tissue evidence="1">Muscle</tissue>
    </source>
</reference>
<dbReference type="EMBL" id="JBFDAA010000020">
    <property type="protein sequence ID" value="KAL1115274.1"/>
    <property type="molecule type" value="Genomic_DNA"/>
</dbReference>
<name>A0ABD0YH96_9HEMI</name>
<protein>
    <submittedName>
        <fullName evidence="1">Uncharacterized protein</fullName>
    </submittedName>
</protein>
<dbReference type="AlphaFoldDB" id="A0ABD0YH96"/>